<sequence length="132" mass="15536">MEQCWDANPLKRPETRVLLEKIREIKTYYQNNPNELPQLIAKVDKEKINMNSKSFTSKIHNFENLPKPKNATEDNDSKESPRLSKRLKIENDVQNDYEREFMRRSNIGTNDEAQNSLHSEQDKSEIPDDSSK</sequence>
<keyword evidence="3" id="KW-1185">Reference proteome</keyword>
<feature type="compositionally biased region" description="Basic and acidic residues" evidence="1">
    <location>
        <begin position="119"/>
        <end position="132"/>
    </location>
</feature>
<evidence type="ECO:0000313" key="2">
    <source>
        <dbReference type="EMBL" id="POG71864.1"/>
    </source>
</evidence>
<evidence type="ECO:0008006" key="4">
    <source>
        <dbReference type="Google" id="ProtNLM"/>
    </source>
</evidence>
<dbReference type="AlphaFoldDB" id="A0A2P4Q2N3"/>
<dbReference type="EMBL" id="AUPC02000103">
    <property type="protein sequence ID" value="POG71864.1"/>
    <property type="molecule type" value="Genomic_DNA"/>
</dbReference>
<protein>
    <recommendedName>
        <fullName evidence="4">Serine-threonine/tyrosine-protein kinase catalytic domain-containing protein</fullName>
    </recommendedName>
</protein>
<proteinExistence type="predicted"/>
<feature type="compositionally biased region" description="Polar residues" evidence="1">
    <location>
        <begin position="106"/>
        <end position="118"/>
    </location>
</feature>
<name>A0A2P4Q2N3_RHIID</name>
<evidence type="ECO:0000313" key="3">
    <source>
        <dbReference type="Proteomes" id="UP000018888"/>
    </source>
</evidence>
<dbReference type="Proteomes" id="UP000018888">
    <property type="component" value="Unassembled WGS sequence"/>
</dbReference>
<gene>
    <name evidence="2" type="ORF">GLOIN_2v1602145</name>
</gene>
<reference evidence="2 3" key="1">
    <citation type="journal article" date="2013" name="Proc. Natl. Acad. Sci. U.S.A.">
        <title>Genome of an arbuscular mycorrhizal fungus provides insight into the oldest plant symbiosis.</title>
        <authorList>
            <person name="Tisserant E."/>
            <person name="Malbreil M."/>
            <person name="Kuo A."/>
            <person name="Kohler A."/>
            <person name="Symeonidi A."/>
            <person name="Balestrini R."/>
            <person name="Charron P."/>
            <person name="Duensing N."/>
            <person name="Frei Dit Frey N."/>
            <person name="Gianinazzi-Pearson V."/>
            <person name="Gilbert L.B."/>
            <person name="Handa Y."/>
            <person name="Herr J.R."/>
            <person name="Hijri M."/>
            <person name="Koul R."/>
            <person name="Kawaguchi M."/>
            <person name="Krajinski F."/>
            <person name="Lammers P.J."/>
            <person name="Masclaux F.G."/>
            <person name="Murat C."/>
            <person name="Morin E."/>
            <person name="Ndikumana S."/>
            <person name="Pagni M."/>
            <person name="Petitpierre D."/>
            <person name="Requena N."/>
            <person name="Rosikiewicz P."/>
            <person name="Riley R."/>
            <person name="Saito K."/>
            <person name="San Clemente H."/>
            <person name="Shapiro H."/>
            <person name="van Tuinen D."/>
            <person name="Becard G."/>
            <person name="Bonfante P."/>
            <person name="Paszkowski U."/>
            <person name="Shachar-Hill Y.Y."/>
            <person name="Tuskan G.A."/>
            <person name="Young P.W."/>
            <person name="Sanders I.R."/>
            <person name="Henrissat B."/>
            <person name="Rensing S.A."/>
            <person name="Grigoriev I.V."/>
            <person name="Corradi N."/>
            <person name="Roux C."/>
            <person name="Martin F."/>
        </authorList>
    </citation>
    <scope>NUCLEOTIDE SEQUENCE [LARGE SCALE GENOMIC DNA]</scope>
    <source>
        <strain evidence="2 3">DAOM 197198</strain>
    </source>
</reference>
<accession>A0A2P4Q2N3</accession>
<feature type="region of interest" description="Disordered" evidence="1">
    <location>
        <begin position="59"/>
        <end position="132"/>
    </location>
</feature>
<feature type="compositionally biased region" description="Basic and acidic residues" evidence="1">
    <location>
        <begin position="70"/>
        <end position="103"/>
    </location>
</feature>
<comment type="caution">
    <text evidence="2">The sequence shown here is derived from an EMBL/GenBank/DDBJ whole genome shotgun (WGS) entry which is preliminary data.</text>
</comment>
<reference evidence="2 3" key="2">
    <citation type="journal article" date="2018" name="New Phytol.">
        <title>High intraspecific genome diversity in the model arbuscular mycorrhizal symbiont Rhizophagus irregularis.</title>
        <authorList>
            <person name="Chen E.C.H."/>
            <person name="Morin E."/>
            <person name="Beaudet D."/>
            <person name="Noel J."/>
            <person name="Yildirir G."/>
            <person name="Ndikumana S."/>
            <person name="Charron P."/>
            <person name="St-Onge C."/>
            <person name="Giorgi J."/>
            <person name="Kruger M."/>
            <person name="Marton T."/>
            <person name="Ropars J."/>
            <person name="Grigoriev I.V."/>
            <person name="Hainaut M."/>
            <person name="Henrissat B."/>
            <person name="Roux C."/>
            <person name="Martin F."/>
            <person name="Corradi N."/>
        </authorList>
    </citation>
    <scope>NUCLEOTIDE SEQUENCE [LARGE SCALE GENOMIC DNA]</scope>
    <source>
        <strain evidence="2 3">DAOM 197198</strain>
    </source>
</reference>
<organism evidence="2 3">
    <name type="scientific">Rhizophagus irregularis (strain DAOM 181602 / DAOM 197198 / MUCL 43194)</name>
    <name type="common">Arbuscular mycorrhizal fungus</name>
    <name type="synonym">Glomus intraradices</name>
    <dbReference type="NCBI Taxonomy" id="747089"/>
    <lineage>
        <taxon>Eukaryota</taxon>
        <taxon>Fungi</taxon>
        <taxon>Fungi incertae sedis</taxon>
        <taxon>Mucoromycota</taxon>
        <taxon>Glomeromycotina</taxon>
        <taxon>Glomeromycetes</taxon>
        <taxon>Glomerales</taxon>
        <taxon>Glomeraceae</taxon>
        <taxon>Rhizophagus</taxon>
    </lineage>
</organism>
<evidence type="ECO:0000256" key="1">
    <source>
        <dbReference type="SAM" id="MobiDB-lite"/>
    </source>
</evidence>